<dbReference type="InterPro" id="IPR050490">
    <property type="entry name" value="Bact_solute-bd_prot1"/>
</dbReference>
<evidence type="ECO:0000256" key="4">
    <source>
        <dbReference type="ARBA" id="ARBA00022729"/>
    </source>
</evidence>
<dbReference type="HOGENOM" id="CLU_021021_3_2_12"/>
<dbReference type="InterPro" id="IPR006059">
    <property type="entry name" value="SBP"/>
</dbReference>
<dbReference type="SUPFAM" id="SSF53850">
    <property type="entry name" value="Periplasmic binding protein-like II"/>
    <property type="match status" value="1"/>
</dbReference>
<name>F0RTF2_SPHGB</name>
<proteinExistence type="inferred from homology"/>
<keyword evidence="4 8" id="KW-0732">Signal</keyword>
<keyword evidence="10" id="KW-1185">Reference proteome</keyword>
<keyword evidence="7" id="KW-0449">Lipoprotein</keyword>
<comment type="similarity">
    <text evidence="2">Belongs to the bacterial solute-binding protein 1 family.</text>
</comment>
<evidence type="ECO:0000256" key="8">
    <source>
        <dbReference type="SAM" id="SignalP"/>
    </source>
</evidence>
<dbReference type="RefSeq" id="WP_013608279.1">
    <property type="nucleotide sequence ID" value="NC_015152.1"/>
</dbReference>
<organism evidence="9 10">
    <name type="scientific">Sphaerochaeta globosa (strain ATCC BAA-1886 / DSM 22777 / Buddy)</name>
    <name type="common">Spirochaeta sp. (strain Buddy)</name>
    <dbReference type="NCBI Taxonomy" id="158189"/>
    <lineage>
        <taxon>Bacteria</taxon>
        <taxon>Pseudomonadati</taxon>
        <taxon>Spirochaetota</taxon>
        <taxon>Spirochaetia</taxon>
        <taxon>Spirochaetales</taxon>
        <taxon>Sphaerochaetaceae</taxon>
        <taxon>Sphaerochaeta</taxon>
    </lineage>
</organism>
<evidence type="ECO:0000313" key="9">
    <source>
        <dbReference type="EMBL" id="ADY14434.1"/>
    </source>
</evidence>
<dbReference type="Pfam" id="PF13416">
    <property type="entry name" value="SBP_bac_8"/>
    <property type="match status" value="1"/>
</dbReference>
<feature type="chain" id="PRO_5003259661" evidence="8">
    <location>
        <begin position="24"/>
        <end position="523"/>
    </location>
</feature>
<dbReference type="KEGG" id="sbu:SpiBuddy_2623"/>
<gene>
    <name evidence="9" type="ordered locus">SpiBuddy_2623</name>
</gene>
<evidence type="ECO:0000256" key="6">
    <source>
        <dbReference type="ARBA" id="ARBA00023139"/>
    </source>
</evidence>
<reference evidence="10" key="1">
    <citation type="submission" date="2011-02" db="EMBL/GenBank/DDBJ databases">
        <title>Complete sequence of Spirochaeta sp. Buddy.</title>
        <authorList>
            <person name="Lucas S."/>
            <person name="Copeland A."/>
            <person name="Lapidus A."/>
            <person name="Cheng J.-F."/>
            <person name="Goodwin L."/>
            <person name="Pitluck S."/>
            <person name="Zeytun A."/>
            <person name="Detter J.C."/>
            <person name="Han C."/>
            <person name="Tapia R."/>
            <person name="Land M."/>
            <person name="Hauser L."/>
            <person name="Kyrpides N."/>
            <person name="Ivanova N."/>
            <person name="Mikhailova N."/>
            <person name="Pagani I."/>
            <person name="Ritalahti K.M."/>
            <person name="Loeffler F.E."/>
            <person name="Woyke T."/>
        </authorList>
    </citation>
    <scope>NUCLEOTIDE SEQUENCE [LARGE SCALE GENOMIC DNA]</scope>
    <source>
        <strain evidence="10">ATCC BAA-1886 / DSM 22777 / Buddy</strain>
    </source>
</reference>
<evidence type="ECO:0000256" key="3">
    <source>
        <dbReference type="ARBA" id="ARBA00022475"/>
    </source>
</evidence>
<evidence type="ECO:0000313" key="10">
    <source>
        <dbReference type="Proteomes" id="UP000008466"/>
    </source>
</evidence>
<dbReference type="OrthoDB" id="9787283at2"/>
<evidence type="ECO:0000256" key="2">
    <source>
        <dbReference type="ARBA" id="ARBA00008520"/>
    </source>
</evidence>
<keyword evidence="3" id="KW-1003">Cell membrane</keyword>
<evidence type="ECO:0000256" key="5">
    <source>
        <dbReference type="ARBA" id="ARBA00023136"/>
    </source>
</evidence>
<feature type="signal peptide" evidence="8">
    <location>
        <begin position="1"/>
        <end position="23"/>
    </location>
</feature>
<evidence type="ECO:0000256" key="7">
    <source>
        <dbReference type="ARBA" id="ARBA00023288"/>
    </source>
</evidence>
<dbReference type="AlphaFoldDB" id="F0RTF2"/>
<dbReference type="PANTHER" id="PTHR43649:SF33">
    <property type="entry name" value="POLYGALACTURONAN_RHAMNOGALACTURONAN-BINDING PROTEIN YTCQ"/>
    <property type="match status" value="1"/>
</dbReference>
<dbReference type="STRING" id="158189.SpiBuddy_2623"/>
<dbReference type="Gene3D" id="3.40.190.10">
    <property type="entry name" value="Periplasmic binding protein-like II"/>
    <property type="match status" value="2"/>
</dbReference>
<dbReference type="GO" id="GO:0042597">
    <property type="term" value="C:periplasmic space"/>
    <property type="evidence" value="ECO:0007669"/>
    <property type="project" value="UniProtKB-SubCell"/>
</dbReference>
<comment type="subcellular location">
    <subcellularLocation>
        <location evidence="1">Periplasm</location>
    </subcellularLocation>
</comment>
<sequence>MNKHLRILVGLALCLMMALSLPAQGTKEQAQKQELIPITMWYGALMTEAGPPPADWVVYDIVREKLGIELSLTALPSSEGDQDVKVQAAGAANNLPDVFMIRRTPWLRLVKQGVIADVDDMYPLMPKRTEEMYTPGSRAYTTYNGKSYGLASPGAIIKNEGVVIRKDWLDRLGLAAPKTTEEFLNVMRAFTFNDPDGNGKNDTYGYGAFLEINPREEGLGRRLDPFFGAFGVAGTWNMSKDNFGLNIRKPAYYDALAFVKQMVDERLIDPNWLSYRKDDFRAAWKQGRFGIMREQNGALAMEANYKPFDMNFPDGQWMVIDPPMGPEGKSSVGVYSVTYRITAISAKAAKEGKKEAIARLFEWMSSDEGYYLLGWGVEGVNYTFDKDGIPTAAGIPNAELAYTQPKGRPVIQLANLIYRYTDAELKATFPTYKTANGRSQSALDILRDYQTRSWTEDTGADTLPLPNDDLKRFYEQGVAEFITGRRVLNQANWKAFVADFDRLGGKAWEDEARAYAQENGLLL</sequence>
<evidence type="ECO:0000256" key="1">
    <source>
        <dbReference type="ARBA" id="ARBA00004418"/>
    </source>
</evidence>
<keyword evidence="6" id="KW-0564">Palmitate</keyword>
<keyword evidence="5" id="KW-0472">Membrane</keyword>
<dbReference type="PANTHER" id="PTHR43649">
    <property type="entry name" value="ARABINOSE-BINDING PROTEIN-RELATED"/>
    <property type="match status" value="1"/>
</dbReference>
<dbReference type="EMBL" id="CP002541">
    <property type="protein sequence ID" value="ADY14434.1"/>
    <property type="molecule type" value="Genomic_DNA"/>
</dbReference>
<accession>F0RTF2</accession>
<protein>
    <submittedName>
        <fullName evidence="9">Extracellular solute-binding protein family 1</fullName>
    </submittedName>
</protein>
<dbReference type="eggNOG" id="COG1653">
    <property type="taxonomic scope" value="Bacteria"/>
</dbReference>
<dbReference type="Proteomes" id="UP000008466">
    <property type="component" value="Chromosome"/>
</dbReference>